<reference evidence="1 2" key="1">
    <citation type="submission" date="2018-08" db="EMBL/GenBank/DDBJ databases">
        <title>A genome reference for cultivated species of the human gut microbiota.</title>
        <authorList>
            <person name="Zou Y."/>
            <person name="Xue W."/>
            <person name="Luo G."/>
        </authorList>
    </citation>
    <scope>NUCLEOTIDE SEQUENCE [LARGE SCALE GENOMIC DNA]</scope>
    <source>
        <strain evidence="1 2">AF14-27</strain>
    </source>
</reference>
<evidence type="ECO:0000313" key="2">
    <source>
        <dbReference type="Proteomes" id="UP000284366"/>
    </source>
</evidence>
<organism evidence="1 2">
    <name type="scientific">Bacteroides clarus</name>
    <dbReference type="NCBI Taxonomy" id="626929"/>
    <lineage>
        <taxon>Bacteria</taxon>
        <taxon>Pseudomonadati</taxon>
        <taxon>Bacteroidota</taxon>
        <taxon>Bacteroidia</taxon>
        <taxon>Bacteroidales</taxon>
        <taxon>Bacteroidaceae</taxon>
        <taxon>Bacteroides</taxon>
    </lineage>
</organism>
<name>A0A412Y3X5_9BACE</name>
<dbReference type="Proteomes" id="UP000284366">
    <property type="component" value="Unassembled WGS sequence"/>
</dbReference>
<dbReference type="AlphaFoldDB" id="A0A412Y3X5"/>
<gene>
    <name evidence="1" type="ORF">DWW09_12205</name>
</gene>
<evidence type="ECO:0000313" key="1">
    <source>
        <dbReference type="EMBL" id="RGV52126.1"/>
    </source>
</evidence>
<dbReference type="EMBL" id="QRZG01000021">
    <property type="protein sequence ID" value="RGV52126.1"/>
    <property type="molecule type" value="Genomic_DNA"/>
</dbReference>
<comment type="caution">
    <text evidence="1">The sequence shown here is derived from an EMBL/GenBank/DDBJ whole genome shotgun (WGS) entry which is preliminary data.</text>
</comment>
<protein>
    <submittedName>
        <fullName evidence="1">Uncharacterized protein</fullName>
    </submittedName>
</protein>
<sequence length="75" mass="9184">MPPEKEKKVFETVKTSILIFFFQAFSEESRNKIKILSKERHCYYLFVPPWWNRNFSMMEHKFLHGGTKTSPRWNK</sequence>
<accession>A0A412Y3X5</accession>
<proteinExistence type="predicted"/>